<evidence type="ECO:0000313" key="3">
    <source>
        <dbReference type="EMBL" id="MBW9094159.1"/>
    </source>
</evidence>
<evidence type="ECO:0000259" key="2">
    <source>
        <dbReference type="Pfam" id="PF02517"/>
    </source>
</evidence>
<evidence type="ECO:0000256" key="1">
    <source>
        <dbReference type="SAM" id="Phobius"/>
    </source>
</evidence>
<comment type="caution">
    <text evidence="3">The sequence shown here is derived from an EMBL/GenBank/DDBJ whole genome shotgun (WGS) entry which is preliminary data.</text>
</comment>
<dbReference type="EMBL" id="JAEUAW010000007">
    <property type="protein sequence ID" value="MBW9094159.1"/>
    <property type="molecule type" value="Genomic_DNA"/>
</dbReference>
<dbReference type="InterPro" id="IPR003675">
    <property type="entry name" value="Rce1/LyrA-like_dom"/>
</dbReference>
<feature type="transmembrane region" description="Helical" evidence="1">
    <location>
        <begin position="117"/>
        <end position="141"/>
    </location>
</feature>
<proteinExistence type="predicted"/>
<dbReference type="RefSeq" id="WP_220300876.1">
    <property type="nucleotide sequence ID" value="NZ_JAEUAW010000007.1"/>
</dbReference>
<keyword evidence="3" id="KW-0645">Protease</keyword>
<feature type="transmembrane region" description="Helical" evidence="1">
    <location>
        <begin position="51"/>
        <end position="74"/>
    </location>
</feature>
<keyword evidence="1" id="KW-0472">Membrane</keyword>
<name>A0ABS7HMG3_9MICO</name>
<keyword evidence="4" id="KW-1185">Reference proteome</keyword>
<organism evidence="3 4">
    <name type="scientific">Microbacterium jejuense</name>
    <dbReference type="NCBI Taxonomy" id="1263637"/>
    <lineage>
        <taxon>Bacteria</taxon>
        <taxon>Bacillati</taxon>
        <taxon>Actinomycetota</taxon>
        <taxon>Actinomycetes</taxon>
        <taxon>Micrococcales</taxon>
        <taxon>Microbacteriaceae</taxon>
        <taxon>Microbacterium</taxon>
    </lineage>
</organism>
<gene>
    <name evidence="3" type="ORF">JNB62_10735</name>
</gene>
<dbReference type="Proteomes" id="UP001196843">
    <property type="component" value="Unassembled WGS sequence"/>
</dbReference>
<feature type="transmembrane region" description="Helical" evidence="1">
    <location>
        <begin position="161"/>
        <end position="185"/>
    </location>
</feature>
<dbReference type="GO" id="GO:0008237">
    <property type="term" value="F:metallopeptidase activity"/>
    <property type="evidence" value="ECO:0007669"/>
    <property type="project" value="UniProtKB-KW"/>
</dbReference>
<feature type="transmembrane region" description="Helical" evidence="1">
    <location>
        <begin position="191"/>
        <end position="211"/>
    </location>
</feature>
<accession>A0ABS7HMG3</accession>
<reference evidence="3 4" key="1">
    <citation type="journal article" date="2021" name="MBio">
        <title>Poor Competitiveness of Bradyrhizobium in Pigeon Pea Root Colonization in Indian Soils.</title>
        <authorList>
            <person name="Chalasani D."/>
            <person name="Basu A."/>
            <person name="Pullabhotla S.V.S.R.N."/>
            <person name="Jorrin B."/>
            <person name="Neal A.L."/>
            <person name="Poole P.S."/>
            <person name="Podile A.R."/>
            <person name="Tkacz A."/>
        </authorList>
    </citation>
    <scope>NUCLEOTIDE SEQUENCE [LARGE SCALE GENOMIC DNA]</scope>
    <source>
        <strain evidence="3 4">HU14</strain>
    </source>
</reference>
<dbReference type="Pfam" id="PF02517">
    <property type="entry name" value="Rce1-like"/>
    <property type="match status" value="1"/>
</dbReference>
<feature type="transmembrane region" description="Helical" evidence="1">
    <location>
        <begin position="86"/>
        <end position="105"/>
    </location>
</feature>
<sequence length="235" mass="24266">MMTPGENPGSSSFYRRPWAALLWVLAGLVGTGAAAALWRGASAVLGPGTAQLAYLVLLSAPMIVAAAIAIAVCAKPGFMRRVVFSGTWMDVVLGLSLGLVARALVEVVAPTTGSLLAGFGFISYTAIVVTAVGAAFVSPVVEEFFFRGLAVAALLDLCRTLGRAVAGIVSVALSTCAFVVMHVFLAGGVVTWGQLLAPLFVGVGCGIVFVVTRRLLSSLLFHIVFNAIGVVLLIW</sequence>
<keyword evidence="1" id="KW-1133">Transmembrane helix</keyword>
<feature type="transmembrane region" description="Helical" evidence="1">
    <location>
        <begin position="218"/>
        <end position="234"/>
    </location>
</feature>
<keyword evidence="1" id="KW-0812">Transmembrane</keyword>
<keyword evidence="3" id="KW-0378">Hydrolase</keyword>
<feature type="domain" description="CAAX prenyl protease 2/Lysostaphin resistance protein A-like" evidence="2">
    <location>
        <begin position="127"/>
        <end position="228"/>
    </location>
</feature>
<protein>
    <submittedName>
        <fullName evidence="3">CPBP family intramembrane metalloprotease</fullName>
    </submittedName>
</protein>
<keyword evidence="3" id="KW-0482">Metalloprotease</keyword>
<evidence type="ECO:0000313" key="4">
    <source>
        <dbReference type="Proteomes" id="UP001196843"/>
    </source>
</evidence>